<dbReference type="PANTHER" id="PTHR43782:SF3">
    <property type="entry name" value="ARGINASE"/>
    <property type="match status" value="1"/>
</dbReference>
<dbReference type="InterPro" id="IPR006035">
    <property type="entry name" value="Ureohydrolase"/>
</dbReference>
<dbReference type="SUPFAM" id="SSF52768">
    <property type="entry name" value="Arginase/deacetylase"/>
    <property type="match status" value="1"/>
</dbReference>
<dbReference type="InterPro" id="IPR023696">
    <property type="entry name" value="Ureohydrolase_dom_sf"/>
</dbReference>
<dbReference type="PRINTS" id="PR00116">
    <property type="entry name" value="ARGINASE"/>
</dbReference>
<evidence type="ECO:0000313" key="5">
    <source>
        <dbReference type="EMBL" id="RJL32865.1"/>
    </source>
</evidence>
<evidence type="ECO:0000256" key="1">
    <source>
        <dbReference type="ARBA" id="ARBA00022723"/>
    </source>
</evidence>
<name>A0A3A4B3V2_9ACTN</name>
<evidence type="ECO:0000256" key="2">
    <source>
        <dbReference type="ARBA" id="ARBA00022801"/>
    </source>
</evidence>
<keyword evidence="1" id="KW-0479">Metal-binding</keyword>
<reference evidence="5 6" key="1">
    <citation type="submission" date="2018-09" db="EMBL/GenBank/DDBJ databases">
        <title>YIM 75507 draft genome.</title>
        <authorList>
            <person name="Tang S."/>
            <person name="Feng Y."/>
        </authorList>
    </citation>
    <scope>NUCLEOTIDE SEQUENCE [LARGE SCALE GENOMIC DNA]</scope>
    <source>
        <strain evidence="5 6">YIM 75507</strain>
    </source>
</reference>
<accession>A0A3A4B3V2</accession>
<dbReference type="EMBL" id="QZEY01000004">
    <property type="protein sequence ID" value="RJL32865.1"/>
    <property type="molecule type" value="Genomic_DNA"/>
</dbReference>
<dbReference type="GO" id="GO:0004053">
    <property type="term" value="F:arginase activity"/>
    <property type="evidence" value="ECO:0007669"/>
    <property type="project" value="TreeGrafter"/>
</dbReference>
<dbReference type="PANTHER" id="PTHR43782">
    <property type="entry name" value="ARGINASE"/>
    <property type="match status" value="1"/>
</dbReference>
<evidence type="ECO:0000256" key="3">
    <source>
        <dbReference type="ARBA" id="ARBA00023211"/>
    </source>
</evidence>
<dbReference type="Gene3D" id="3.40.800.10">
    <property type="entry name" value="Ureohydrolase domain"/>
    <property type="match status" value="1"/>
</dbReference>
<proteinExistence type="inferred from homology"/>
<dbReference type="GO" id="GO:0005829">
    <property type="term" value="C:cytosol"/>
    <property type="evidence" value="ECO:0007669"/>
    <property type="project" value="TreeGrafter"/>
</dbReference>
<dbReference type="GO" id="GO:0030145">
    <property type="term" value="F:manganese ion binding"/>
    <property type="evidence" value="ECO:0007669"/>
    <property type="project" value="TreeGrafter"/>
</dbReference>
<keyword evidence="2" id="KW-0378">Hydrolase</keyword>
<organism evidence="5 6">
    <name type="scientific">Bailinhaonella thermotolerans</name>
    <dbReference type="NCBI Taxonomy" id="1070861"/>
    <lineage>
        <taxon>Bacteria</taxon>
        <taxon>Bacillati</taxon>
        <taxon>Actinomycetota</taxon>
        <taxon>Actinomycetes</taxon>
        <taxon>Streptosporangiales</taxon>
        <taxon>Streptosporangiaceae</taxon>
        <taxon>Bailinhaonella</taxon>
    </lineage>
</organism>
<dbReference type="PROSITE" id="PS51409">
    <property type="entry name" value="ARGINASE_2"/>
    <property type="match status" value="1"/>
</dbReference>
<sequence>MPGARVVRVPVPDGPGAQDGDVLGLDVLAEVAAAARAALASAGDGVVVTAGGDCGVELEPVAAARARHGDALAVVWFDAHGDLNTPESSGSHSFHGMVLRTLLGEGPPALLPGQPLHPGQVVLAGVRALDPGERSYLARTGLRHVGVPDLLASPDRLVEAVAATGATSVYVHIDLDVLDPGTFGSLNYPEPGGLTPAALRAAVRALTDRFPLAGLGVTEYTPEHPDDQALLADLLPALLTR</sequence>
<dbReference type="Proteomes" id="UP000265768">
    <property type="component" value="Unassembled WGS sequence"/>
</dbReference>
<protein>
    <submittedName>
        <fullName evidence="5">Arginase family protein</fullName>
    </submittedName>
</protein>
<dbReference type="CDD" id="cd09999">
    <property type="entry name" value="Arginase-like_1"/>
    <property type="match status" value="1"/>
</dbReference>
<dbReference type="AlphaFoldDB" id="A0A3A4B3V2"/>
<evidence type="ECO:0000313" key="6">
    <source>
        <dbReference type="Proteomes" id="UP000265768"/>
    </source>
</evidence>
<dbReference type="OrthoDB" id="7331788at2"/>
<evidence type="ECO:0000256" key="4">
    <source>
        <dbReference type="PROSITE-ProRule" id="PRU00742"/>
    </source>
</evidence>
<dbReference type="Pfam" id="PF00491">
    <property type="entry name" value="Arginase"/>
    <property type="match status" value="1"/>
</dbReference>
<gene>
    <name evidence="5" type="ORF">D5H75_13780</name>
</gene>
<keyword evidence="6" id="KW-1185">Reference proteome</keyword>
<comment type="caution">
    <text evidence="5">The sequence shown here is derived from an EMBL/GenBank/DDBJ whole genome shotgun (WGS) entry which is preliminary data.</text>
</comment>
<comment type="similarity">
    <text evidence="4">Belongs to the arginase family.</text>
</comment>
<keyword evidence="3" id="KW-0464">Manganese</keyword>